<sequence>MAFTRHEDHPLPAHYALLKDEGLLHISGPDTLKFLQGQTTCDTRKVDAGHALPGAFCTPKGRMICDFLLAQVSADHYVLRMRNDTVALAATAFGKYIMFSKATLDGDRQDWKTVACWGENVRSALAGLKLSVPSARYAATSGEGYILIQMDDQGEQFEAYLDMQAFPQHFEALAQTMDAGEEEDWRTLQIESGIGRVEAPTSGEFLPQMLNYDVTGHVSFNKGCYTGQEIVARLHYRGKSKRRLYLARFGASVPLPAGTDLFSPGTDQANGTVVNSAAADGGHVCLVSATEAGVAAGLHLRGHDQALEIEPLPYTLPD</sequence>
<gene>
    <name evidence="1" type="ORF">C0039_14345</name>
</gene>
<dbReference type="SUPFAM" id="SSF101790">
    <property type="entry name" value="Aminomethyltransferase beta-barrel domain"/>
    <property type="match status" value="1"/>
</dbReference>
<dbReference type="PANTHER" id="PTHR22602:SF0">
    <property type="entry name" value="TRANSFERASE CAF17, MITOCHONDRIAL-RELATED"/>
    <property type="match status" value="1"/>
</dbReference>
<dbReference type="PANTHER" id="PTHR22602">
    <property type="entry name" value="TRANSFERASE CAF17, MITOCHONDRIAL-RELATED"/>
    <property type="match status" value="1"/>
</dbReference>
<dbReference type="InterPro" id="IPR045179">
    <property type="entry name" value="YgfZ/GcvT"/>
</dbReference>
<dbReference type="SUPFAM" id="SSF103025">
    <property type="entry name" value="Folate-binding domain"/>
    <property type="match status" value="1"/>
</dbReference>
<organism evidence="1 2">
    <name type="scientific">Pseudohalioglobus lutimaris</name>
    <dbReference type="NCBI Taxonomy" id="1737061"/>
    <lineage>
        <taxon>Bacteria</taxon>
        <taxon>Pseudomonadati</taxon>
        <taxon>Pseudomonadota</taxon>
        <taxon>Gammaproteobacteria</taxon>
        <taxon>Cellvibrionales</taxon>
        <taxon>Halieaceae</taxon>
        <taxon>Pseudohalioglobus</taxon>
    </lineage>
</organism>
<dbReference type="NCBIfam" id="TIGR03317">
    <property type="entry name" value="ygfZ_signature"/>
    <property type="match status" value="1"/>
</dbReference>
<dbReference type="AlphaFoldDB" id="A0A2N5X0J2"/>
<dbReference type="InterPro" id="IPR017703">
    <property type="entry name" value="YgfZ/GCV_T_CS"/>
</dbReference>
<evidence type="ECO:0000313" key="1">
    <source>
        <dbReference type="EMBL" id="PLW68004.1"/>
    </source>
</evidence>
<comment type="caution">
    <text evidence="1">The sequence shown here is derived from an EMBL/GenBank/DDBJ whole genome shotgun (WGS) entry which is preliminary data.</text>
</comment>
<protein>
    <submittedName>
        <fullName evidence="1">Uncharacterized protein</fullName>
    </submittedName>
</protein>
<proteinExistence type="predicted"/>
<dbReference type="OrthoDB" id="9796287at2"/>
<reference evidence="1 2" key="1">
    <citation type="submission" date="2018-01" db="EMBL/GenBank/DDBJ databases">
        <title>The draft genome sequence of Halioglobus lutimaris HF004.</title>
        <authorList>
            <person name="Du Z.-J."/>
            <person name="Shi M.-J."/>
        </authorList>
    </citation>
    <scope>NUCLEOTIDE SEQUENCE [LARGE SCALE GENOMIC DNA]</scope>
    <source>
        <strain evidence="1 2">HF004</strain>
    </source>
</reference>
<accession>A0A2N5X0J2</accession>
<dbReference type="GO" id="GO:0016226">
    <property type="term" value="P:iron-sulfur cluster assembly"/>
    <property type="evidence" value="ECO:0007669"/>
    <property type="project" value="TreeGrafter"/>
</dbReference>
<dbReference type="EMBL" id="PKUS01000020">
    <property type="protein sequence ID" value="PLW68004.1"/>
    <property type="molecule type" value="Genomic_DNA"/>
</dbReference>
<dbReference type="Gene3D" id="3.30.70.1400">
    <property type="entry name" value="Aminomethyltransferase beta-barrel domains"/>
    <property type="match status" value="1"/>
</dbReference>
<dbReference type="Gene3D" id="2.40.30.160">
    <property type="match status" value="1"/>
</dbReference>
<dbReference type="InterPro" id="IPR029043">
    <property type="entry name" value="GcvT/YgfZ_C"/>
</dbReference>
<name>A0A2N5X0J2_9GAMM</name>
<dbReference type="Gene3D" id="3.30.70.1630">
    <property type="match status" value="1"/>
</dbReference>
<dbReference type="Proteomes" id="UP000235005">
    <property type="component" value="Unassembled WGS sequence"/>
</dbReference>
<keyword evidence="2" id="KW-1185">Reference proteome</keyword>
<evidence type="ECO:0000313" key="2">
    <source>
        <dbReference type="Proteomes" id="UP000235005"/>
    </source>
</evidence>